<dbReference type="Proteomes" id="UP001642406">
    <property type="component" value="Unassembled WGS sequence"/>
</dbReference>
<sequence>VQYAAHTLMSGMLAAGALRDTFSGTPPDEDGGDSGVDDDNDDTYPCPGVPDYWQVFIQEAQNLGILDEDAAARWGREFERQALQDAEDAAEREAAYLKSQFDGDDDDLLG</sequence>
<reference evidence="2 3" key="1">
    <citation type="submission" date="2024-01" db="EMBL/GenBank/DDBJ databases">
        <authorList>
            <person name="Allen C."/>
            <person name="Tagirdzhanova G."/>
        </authorList>
    </citation>
    <scope>NUCLEOTIDE SEQUENCE [LARGE SCALE GENOMIC DNA]</scope>
</reference>
<keyword evidence="3" id="KW-1185">Reference proteome</keyword>
<name>A0ABP0BPW1_9PEZI</name>
<evidence type="ECO:0000313" key="2">
    <source>
        <dbReference type="EMBL" id="CAK7221692.1"/>
    </source>
</evidence>
<protein>
    <submittedName>
        <fullName evidence="2">Uncharacterized protein</fullName>
    </submittedName>
</protein>
<comment type="caution">
    <text evidence="2">The sequence shown here is derived from an EMBL/GenBank/DDBJ whole genome shotgun (WGS) entry which is preliminary data.</text>
</comment>
<dbReference type="EMBL" id="CAWUHC010000036">
    <property type="protein sequence ID" value="CAK7221692.1"/>
    <property type="molecule type" value="Genomic_DNA"/>
</dbReference>
<proteinExistence type="predicted"/>
<feature type="compositionally biased region" description="Acidic residues" evidence="1">
    <location>
        <begin position="27"/>
        <end position="42"/>
    </location>
</feature>
<evidence type="ECO:0000256" key="1">
    <source>
        <dbReference type="SAM" id="MobiDB-lite"/>
    </source>
</evidence>
<gene>
    <name evidence="2" type="ORF">SBRCBS47491_004612</name>
</gene>
<feature type="region of interest" description="Disordered" evidence="1">
    <location>
        <begin position="19"/>
        <end position="45"/>
    </location>
</feature>
<evidence type="ECO:0000313" key="3">
    <source>
        <dbReference type="Proteomes" id="UP001642406"/>
    </source>
</evidence>
<accession>A0ABP0BPW1</accession>
<organism evidence="2 3">
    <name type="scientific">Sporothrix bragantina</name>
    <dbReference type="NCBI Taxonomy" id="671064"/>
    <lineage>
        <taxon>Eukaryota</taxon>
        <taxon>Fungi</taxon>
        <taxon>Dikarya</taxon>
        <taxon>Ascomycota</taxon>
        <taxon>Pezizomycotina</taxon>
        <taxon>Sordariomycetes</taxon>
        <taxon>Sordariomycetidae</taxon>
        <taxon>Ophiostomatales</taxon>
        <taxon>Ophiostomataceae</taxon>
        <taxon>Sporothrix</taxon>
    </lineage>
</organism>
<feature type="non-terminal residue" evidence="2">
    <location>
        <position position="1"/>
    </location>
</feature>